<dbReference type="InterPro" id="IPR020084">
    <property type="entry name" value="NUDIX_hydrolase_CS"/>
</dbReference>
<dbReference type="InterPro" id="IPR015797">
    <property type="entry name" value="NUDIX_hydrolase-like_dom_sf"/>
</dbReference>
<dbReference type="EMBL" id="NEVM01000005">
    <property type="protein sequence ID" value="OZI31276.1"/>
    <property type="molecule type" value="Genomic_DNA"/>
</dbReference>
<dbReference type="Proteomes" id="UP000216020">
    <property type="component" value="Unassembled WGS sequence"/>
</dbReference>
<dbReference type="Pfam" id="PF00293">
    <property type="entry name" value="NUDIX"/>
    <property type="match status" value="1"/>
</dbReference>
<evidence type="ECO:0000256" key="2">
    <source>
        <dbReference type="ARBA" id="ARBA00022801"/>
    </source>
</evidence>
<keyword evidence="3" id="KW-0460">Magnesium</keyword>
<reference evidence="7" key="1">
    <citation type="submission" date="2017-05" db="EMBL/GenBank/DDBJ databases">
        <title>Complete and WGS of Bordetella genogroups.</title>
        <authorList>
            <person name="Spilker T."/>
            <person name="Lipuma J."/>
        </authorList>
    </citation>
    <scope>NUCLEOTIDE SEQUENCE [LARGE SCALE GENOMIC DNA]</scope>
    <source>
        <strain evidence="7">AU16122</strain>
    </source>
</reference>
<proteinExistence type="inferred from homology"/>
<keyword evidence="2 4" id="KW-0378">Hydrolase</keyword>
<accession>A0A261S1R8</accession>
<evidence type="ECO:0000313" key="6">
    <source>
        <dbReference type="EMBL" id="OZI31276.1"/>
    </source>
</evidence>
<dbReference type="PROSITE" id="PS51462">
    <property type="entry name" value="NUDIX"/>
    <property type="match status" value="1"/>
</dbReference>
<dbReference type="OrthoDB" id="5417595at2"/>
<dbReference type="PRINTS" id="PR00502">
    <property type="entry name" value="NUDIXFAMILY"/>
</dbReference>
<dbReference type="Gene3D" id="3.90.79.10">
    <property type="entry name" value="Nucleoside Triphosphate Pyrophosphohydrolase"/>
    <property type="match status" value="1"/>
</dbReference>
<dbReference type="InterPro" id="IPR029401">
    <property type="entry name" value="Nudix_N"/>
</dbReference>
<evidence type="ECO:0000256" key="3">
    <source>
        <dbReference type="ARBA" id="ARBA00022842"/>
    </source>
</evidence>
<protein>
    <submittedName>
        <fullName evidence="6">NUDIX hydrolase</fullName>
    </submittedName>
</protein>
<organism evidence="6 7">
    <name type="scientific">Bordetella genomosp. 10</name>
    <dbReference type="NCBI Taxonomy" id="1416804"/>
    <lineage>
        <taxon>Bacteria</taxon>
        <taxon>Pseudomonadati</taxon>
        <taxon>Pseudomonadota</taxon>
        <taxon>Betaproteobacteria</taxon>
        <taxon>Burkholderiales</taxon>
        <taxon>Alcaligenaceae</taxon>
        <taxon>Bordetella</taxon>
    </lineage>
</organism>
<comment type="caution">
    <text evidence="6">The sequence shown here is derived from an EMBL/GenBank/DDBJ whole genome shotgun (WGS) entry which is preliminary data.</text>
</comment>
<dbReference type="PANTHER" id="PTHR43222:SF2">
    <property type="entry name" value="NUDIX HYDROLASE 23, CHLOROPLASTIC"/>
    <property type="match status" value="1"/>
</dbReference>
<evidence type="ECO:0000256" key="4">
    <source>
        <dbReference type="RuleBase" id="RU003476"/>
    </source>
</evidence>
<dbReference type="GO" id="GO:0016787">
    <property type="term" value="F:hydrolase activity"/>
    <property type="evidence" value="ECO:0007669"/>
    <property type="project" value="UniProtKB-KW"/>
</dbReference>
<dbReference type="PANTHER" id="PTHR43222">
    <property type="entry name" value="NUDIX HYDROLASE 23"/>
    <property type="match status" value="1"/>
</dbReference>
<comment type="cofactor">
    <cofactor evidence="1">
        <name>Mg(2+)</name>
        <dbReference type="ChEBI" id="CHEBI:18420"/>
    </cofactor>
</comment>
<dbReference type="InterPro" id="IPR000086">
    <property type="entry name" value="NUDIX_hydrolase_dom"/>
</dbReference>
<dbReference type="RefSeq" id="WP_094855689.1">
    <property type="nucleotide sequence ID" value="NZ_NEVM01000005.1"/>
</dbReference>
<sequence length="192" mass="21709">MSANPITYFPAPRLSRYCSQCGAPTVRRVPEGDNRERDVCDNCGAIHYQNPRLVVGTVPVWEGRILLCRRAIEPRYDTWTLPAGFMELGETTAQGAARETLEESGARVKLGGIFTIIDVPQVDQVHVYHLAEALGPELDPGPESLEARYYDEADIPWDNLSFRTVVTTLRHYLEDRRRGTYGPHYYSLDTSH</sequence>
<gene>
    <name evidence="6" type="ORF">CAL29_25465</name>
</gene>
<dbReference type="SUPFAM" id="SSF55811">
    <property type="entry name" value="Nudix"/>
    <property type="match status" value="1"/>
</dbReference>
<evidence type="ECO:0000256" key="1">
    <source>
        <dbReference type="ARBA" id="ARBA00001946"/>
    </source>
</evidence>
<name>A0A261S1R8_9BORD</name>
<keyword evidence="7" id="KW-1185">Reference proteome</keyword>
<dbReference type="AlphaFoldDB" id="A0A261S1R8"/>
<comment type="similarity">
    <text evidence="4">Belongs to the Nudix hydrolase family.</text>
</comment>
<dbReference type="InterPro" id="IPR020476">
    <property type="entry name" value="Nudix_hydrolase"/>
</dbReference>
<feature type="domain" description="Nudix hydrolase" evidence="5">
    <location>
        <begin position="50"/>
        <end position="173"/>
    </location>
</feature>
<evidence type="ECO:0000313" key="7">
    <source>
        <dbReference type="Proteomes" id="UP000216020"/>
    </source>
</evidence>
<dbReference type="Pfam" id="PF14803">
    <property type="entry name" value="Zn_ribbon_Nudix"/>
    <property type="match status" value="1"/>
</dbReference>
<dbReference type="PROSITE" id="PS00893">
    <property type="entry name" value="NUDIX_BOX"/>
    <property type="match status" value="1"/>
</dbReference>
<evidence type="ECO:0000259" key="5">
    <source>
        <dbReference type="PROSITE" id="PS51462"/>
    </source>
</evidence>
<dbReference type="CDD" id="cd04511">
    <property type="entry name" value="NUDIX_Hydrolase"/>
    <property type="match status" value="1"/>
</dbReference>
<dbReference type="Gene3D" id="2.20.70.10">
    <property type="match status" value="1"/>
</dbReference>